<name>A0ABY5IRF6_9FLAO</name>
<evidence type="ECO:0000259" key="2">
    <source>
        <dbReference type="Pfam" id="PF18962"/>
    </source>
</evidence>
<evidence type="ECO:0000313" key="4">
    <source>
        <dbReference type="Proteomes" id="UP001059844"/>
    </source>
</evidence>
<organism evidence="3 4">
    <name type="scientific">Flavobacterium cerinum</name>
    <dbReference type="NCBI Taxonomy" id="2502784"/>
    <lineage>
        <taxon>Bacteria</taxon>
        <taxon>Pseudomonadati</taxon>
        <taxon>Bacteroidota</taxon>
        <taxon>Flavobacteriia</taxon>
        <taxon>Flavobacteriales</taxon>
        <taxon>Flavobacteriaceae</taxon>
        <taxon>Flavobacterium</taxon>
    </lineage>
</organism>
<dbReference type="EMBL" id="CP101751">
    <property type="protein sequence ID" value="UUC45224.1"/>
    <property type="molecule type" value="Genomic_DNA"/>
</dbReference>
<protein>
    <submittedName>
        <fullName evidence="3">T9SS type A sorting domain-containing protein</fullName>
    </submittedName>
</protein>
<dbReference type="RefSeq" id="WP_256550916.1">
    <property type="nucleotide sequence ID" value="NZ_CP101751.1"/>
</dbReference>
<dbReference type="PANTHER" id="PTHR35580:SF1">
    <property type="entry name" value="PHYTASE-LIKE DOMAIN-CONTAINING PROTEIN"/>
    <property type="match status" value="1"/>
</dbReference>
<dbReference type="NCBIfam" id="TIGR04183">
    <property type="entry name" value="Por_Secre_tail"/>
    <property type="match status" value="1"/>
</dbReference>
<dbReference type="Proteomes" id="UP001059844">
    <property type="component" value="Chromosome"/>
</dbReference>
<accession>A0ABY5IRF6</accession>
<proteinExistence type="predicted"/>
<dbReference type="InterPro" id="IPR011042">
    <property type="entry name" value="6-blade_b-propeller_TolB-like"/>
</dbReference>
<reference evidence="3" key="1">
    <citation type="submission" date="2022-07" db="EMBL/GenBank/DDBJ databases">
        <title>Isolation, identification, and degradation of a PFOSA degrading strain from sewage treatment plant.</title>
        <authorList>
            <person name="Zhang L."/>
            <person name="Huo Y."/>
        </authorList>
    </citation>
    <scope>NUCLEOTIDE SEQUENCE</scope>
    <source>
        <strain evidence="3">C1</strain>
    </source>
</reference>
<keyword evidence="4" id="KW-1185">Reference proteome</keyword>
<dbReference type="PANTHER" id="PTHR35580">
    <property type="entry name" value="CELL SURFACE GLYCOPROTEIN (S-LAYER PROTEIN)-LIKE PROTEIN"/>
    <property type="match status" value="1"/>
</dbReference>
<gene>
    <name evidence="3" type="ORF">NOX80_16560</name>
</gene>
<dbReference type="SUPFAM" id="SSF50998">
    <property type="entry name" value="Quinoprotein alcohol dehydrogenase-like"/>
    <property type="match status" value="1"/>
</dbReference>
<feature type="domain" description="Secretion system C-terminal sorting" evidence="2">
    <location>
        <begin position="495"/>
        <end position="557"/>
    </location>
</feature>
<evidence type="ECO:0000313" key="3">
    <source>
        <dbReference type="EMBL" id="UUC45224.1"/>
    </source>
</evidence>
<dbReference type="InterPro" id="IPR052918">
    <property type="entry name" value="Motility_Chemotaxis_Reg"/>
</dbReference>
<dbReference type="Pfam" id="PF18962">
    <property type="entry name" value="Por_Secre_tail"/>
    <property type="match status" value="1"/>
</dbReference>
<dbReference type="InterPro" id="IPR026444">
    <property type="entry name" value="Secre_tail"/>
</dbReference>
<keyword evidence="1" id="KW-0732">Signal</keyword>
<sequence>MRIITLFIVLFFFQITGAQTPDWDWVRTMDGNLNNWARCVTVDNNGDVIVVIDFVGSSISFGDITLTSDNPSHYYSEIAIIKYDNQGNVLWAKNYGGPKTDIPSAVTTDNTGNIYLTGQFEDAITFGSFTLNTNGKSGFITKLDATGNTIFAQKIIQEDAVTAFYNAIKTDASGNVYLTGSFNTATATFGTISFTHDGWTANTASVLRPYVAKMDSQGNYIWVKVPRSPNAETKTVVAYNLDIDAEGNVYVGGHFVCNTLQFGTIVLNKTTTGPGDKNIYLVKYDPNGNEIWARNAGSSSENKSAHLWSVKTDLENNVYAAGHFVNDIRFDNITLQSPGSSGQLFVVKYDVNGNVLWAKTTINESGINQIQGLAIDEANNLYAAGLFSNIPQIDFGNEVVLTNPTPFEGALFLVKFTPEGEAVWGQKALPFNGNCLVDIYCKSENEIYLSGSYASAMTFGNHAVEKRDGTYDHFLAKLAYNPLSTGEWNQKGLKVYPNPVKELLTISQSETFKTYVLYNVLGEKVKEGDIRAEQATIDVSSLSGGIYMLHLLNAKTKPEVLKIIKE</sequence>
<dbReference type="SUPFAM" id="SSF63829">
    <property type="entry name" value="Calcium-dependent phosphotriesterase"/>
    <property type="match status" value="1"/>
</dbReference>
<dbReference type="Gene3D" id="2.120.10.30">
    <property type="entry name" value="TolB, C-terminal domain"/>
    <property type="match status" value="1"/>
</dbReference>
<evidence type="ECO:0000256" key="1">
    <source>
        <dbReference type="ARBA" id="ARBA00022729"/>
    </source>
</evidence>
<dbReference type="InterPro" id="IPR011047">
    <property type="entry name" value="Quinoprotein_ADH-like_sf"/>
</dbReference>